<feature type="compositionally biased region" description="Low complexity" evidence="1">
    <location>
        <begin position="498"/>
        <end position="533"/>
    </location>
</feature>
<feature type="region of interest" description="Disordered" evidence="1">
    <location>
        <begin position="769"/>
        <end position="915"/>
    </location>
</feature>
<feature type="compositionally biased region" description="Basic and acidic residues" evidence="1">
    <location>
        <begin position="861"/>
        <end position="880"/>
    </location>
</feature>
<feature type="compositionally biased region" description="Basic residues" evidence="1">
    <location>
        <begin position="303"/>
        <end position="319"/>
    </location>
</feature>
<feature type="compositionally biased region" description="Basic and acidic residues" evidence="1">
    <location>
        <begin position="700"/>
        <end position="732"/>
    </location>
</feature>
<feature type="compositionally biased region" description="Low complexity" evidence="1">
    <location>
        <begin position="785"/>
        <end position="805"/>
    </location>
</feature>
<name>A0ABQ5JYQ4_9EUKA</name>
<reference evidence="2" key="1">
    <citation type="submission" date="2022-03" db="EMBL/GenBank/DDBJ databases">
        <title>Draft genome sequence of Aduncisulcus paluster, a free-living microaerophilic Fornicata.</title>
        <authorList>
            <person name="Yuyama I."/>
            <person name="Kume K."/>
            <person name="Tamura T."/>
            <person name="Inagaki Y."/>
            <person name="Hashimoto T."/>
        </authorList>
    </citation>
    <scope>NUCLEOTIDE SEQUENCE</scope>
    <source>
        <strain evidence="2">NY0171</strain>
    </source>
</reference>
<feature type="compositionally biased region" description="Basic residues" evidence="1">
    <location>
        <begin position="886"/>
        <end position="899"/>
    </location>
</feature>
<feature type="region of interest" description="Disordered" evidence="1">
    <location>
        <begin position="496"/>
        <end position="539"/>
    </location>
</feature>
<feature type="region of interest" description="Disordered" evidence="1">
    <location>
        <begin position="273"/>
        <end position="370"/>
    </location>
</feature>
<accession>A0ABQ5JYQ4</accession>
<dbReference type="EMBL" id="BQXS01012112">
    <property type="protein sequence ID" value="GKT19867.1"/>
    <property type="molecule type" value="Genomic_DNA"/>
</dbReference>
<feature type="compositionally biased region" description="Basic and acidic residues" evidence="1">
    <location>
        <begin position="635"/>
        <end position="667"/>
    </location>
</feature>
<feature type="region of interest" description="Disordered" evidence="1">
    <location>
        <begin position="555"/>
        <end position="753"/>
    </location>
</feature>
<feature type="compositionally biased region" description="Polar residues" evidence="1">
    <location>
        <begin position="846"/>
        <end position="860"/>
    </location>
</feature>
<feature type="region of interest" description="Disordered" evidence="1">
    <location>
        <begin position="172"/>
        <end position="215"/>
    </location>
</feature>
<protein>
    <submittedName>
        <fullName evidence="2">Uncharacterized protein</fullName>
    </submittedName>
</protein>
<dbReference type="Proteomes" id="UP001057375">
    <property type="component" value="Unassembled WGS sequence"/>
</dbReference>
<feature type="region of interest" description="Disordered" evidence="1">
    <location>
        <begin position="136"/>
        <end position="156"/>
    </location>
</feature>
<sequence>MEGGFIFSPSVLDFGALSPTDTRSRLVQAKMVEGSMFSRKFRITLEENSPLSIQVKAEKATDLRITVVIDAKSIKRRYFHSILEFTSEKQHILYPIKAFCPHNSETIDDKADKEKYLVEEAVDLKDLESMKKEAVEAQKKKEEEEAMKKAEEKRQKELEDKRLEELILEEENRRKKEESLRSEEEKKRIEAEEAKKREEDADRVAKEEHDARMRDLEEKMMIDNLQMTLAARSIHTQTPPYNISPCRFDLTKSHVRTNSTETVLEFDLDEEKEDVAYSSPPISSSIRKKRGKTSPSKQGRNPTRGRSKSTRVARPKNRKSGQGTSSIDSVVLPAISTRSKSEKRGRKKKKRTSGRCSELPSCTDSTGVSVLDDIGDIPLRSREATISLVGPVDGEGHYSPLFGTPRDEEESGPDGIKRKLRKGSQRNGPADVSPALASLKEGHGSEHPMNRSLRHRIKQPKDIGMTVAGEFGYVPPPSKPPITTIDSPLGVNVTSLASTIPHPSSTQTSSSVDSSYRHSSIQSSSITSPSPAGHSKDSLRSLRKISPRMRLMHSNGFIKKQHNSKGSSSTSRHVPRTPKEHHIHSLIQEGHKPSAETGYGSSSSPMSASMTPGGTRSRGYSGVGTIVDGVNSLTLKKDSKDSKTKKSEQHSEKQDKNRTKDKDGSGKKDKRSLKSSDTSATKARSRDEKEKRDHHPSKTSKSDHSTKNRDKQHEKDKDHKAHKDSHTKDSSKAHRHHSNHINRDTDPESSVTELSQYDRISKLAILKKMTSTRANVPHHRRTDSRSSVSSSSSSSSRRLISSFSRNAVRDAMSRISDSCTTESSAQPHGSVSPSGVSVDGDVESPQVSGSAGISETLSPSERTRSPHKRTSDSKYTHEKGQSTSSHKSKSKKSHEHRPRALSPLADDIDSRDDGITTIPSIKPIISESPSKTPKKKKIFRLRSKDVKDIFQRISCSTDVEKYALGDKSVTTSFMCHNATSMRRLLMLPWGGLK</sequence>
<feature type="compositionally biased region" description="Basic residues" evidence="1">
    <location>
        <begin position="341"/>
        <end position="353"/>
    </location>
</feature>
<feature type="compositionally biased region" description="Polar residues" evidence="1">
    <location>
        <begin position="815"/>
        <end position="827"/>
    </location>
</feature>
<organism evidence="2 3">
    <name type="scientific">Aduncisulcus paluster</name>
    <dbReference type="NCBI Taxonomy" id="2918883"/>
    <lineage>
        <taxon>Eukaryota</taxon>
        <taxon>Metamonada</taxon>
        <taxon>Carpediemonas-like organisms</taxon>
        <taxon>Aduncisulcus</taxon>
    </lineage>
</organism>
<feature type="compositionally biased region" description="Low complexity" evidence="1">
    <location>
        <begin position="829"/>
        <end position="845"/>
    </location>
</feature>
<feature type="region of interest" description="Disordered" evidence="1">
    <location>
        <begin position="390"/>
        <end position="458"/>
    </location>
</feature>
<feature type="compositionally biased region" description="Basic residues" evidence="1">
    <location>
        <begin position="573"/>
        <end position="584"/>
    </location>
</feature>
<feature type="compositionally biased region" description="Low complexity" evidence="1">
    <location>
        <begin position="597"/>
        <end position="614"/>
    </location>
</feature>
<keyword evidence="3" id="KW-1185">Reference proteome</keyword>
<evidence type="ECO:0000313" key="2">
    <source>
        <dbReference type="EMBL" id="GKT19867.1"/>
    </source>
</evidence>
<gene>
    <name evidence="2" type="ORF">ADUPG1_011585</name>
</gene>
<feature type="compositionally biased region" description="Basic and acidic residues" evidence="1">
    <location>
        <begin position="440"/>
        <end position="449"/>
    </location>
</feature>
<evidence type="ECO:0000256" key="1">
    <source>
        <dbReference type="SAM" id="MobiDB-lite"/>
    </source>
</evidence>
<evidence type="ECO:0000313" key="3">
    <source>
        <dbReference type="Proteomes" id="UP001057375"/>
    </source>
</evidence>
<feature type="compositionally biased region" description="Basic and acidic residues" evidence="1">
    <location>
        <begin position="684"/>
        <end position="693"/>
    </location>
</feature>
<comment type="caution">
    <text evidence="2">The sequence shown here is derived from an EMBL/GenBank/DDBJ whole genome shotgun (WGS) entry which is preliminary data.</text>
</comment>
<proteinExistence type="predicted"/>